<dbReference type="AlphaFoldDB" id="B0P8S8"/>
<evidence type="ECO:0000313" key="1">
    <source>
        <dbReference type="EMBL" id="EDS12324.1"/>
    </source>
</evidence>
<dbReference type="EMBL" id="ABGD02000007">
    <property type="protein sequence ID" value="EDS12324.1"/>
    <property type="molecule type" value="Genomic_DNA"/>
</dbReference>
<dbReference type="HOGENOM" id="CLU_195124_0_0_9"/>
<proteinExistence type="predicted"/>
<comment type="caution">
    <text evidence="1">The sequence shown here is derived from an EMBL/GenBank/DDBJ whole genome shotgun (WGS) entry which is preliminary data.</text>
</comment>
<gene>
    <name evidence="1" type="ORF">ANACOL_01167</name>
</gene>
<reference evidence="1" key="2">
    <citation type="submission" date="2013-09" db="EMBL/GenBank/DDBJ databases">
        <title>Draft genome sequence of Anaerotruncus colihominis(DSM 17241).</title>
        <authorList>
            <person name="Sudarsanam P."/>
            <person name="Ley R."/>
            <person name="Guruge J."/>
            <person name="Turnbaugh P.J."/>
            <person name="Mahowald M."/>
            <person name="Liep D."/>
            <person name="Gordon J."/>
        </authorList>
    </citation>
    <scope>NUCLEOTIDE SEQUENCE</scope>
    <source>
        <strain evidence="1">DSM 17241</strain>
    </source>
</reference>
<protein>
    <submittedName>
        <fullName evidence="1">Uncharacterized protein</fullName>
    </submittedName>
</protein>
<dbReference type="RefSeq" id="WP_006874549.1">
    <property type="nucleotide sequence ID" value="NZ_DS544177.1"/>
</dbReference>
<keyword evidence="2" id="KW-1185">Reference proteome</keyword>
<evidence type="ECO:0000313" key="2">
    <source>
        <dbReference type="Proteomes" id="UP000003803"/>
    </source>
</evidence>
<organism evidence="1 2">
    <name type="scientific">Anaerotruncus colihominis DSM 17241</name>
    <dbReference type="NCBI Taxonomy" id="445972"/>
    <lineage>
        <taxon>Bacteria</taxon>
        <taxon>Bacillati</taxon>
        <taxon>Bacillota</taxon>
        <taxon>Clostridia</taxon>
        <taxon>Eubacteriales</taxon>
        <taxon>Oscillospiraceae</taxon>
        <taxon>Anaerotruncus</taxon>
    </lineage>
</organism>
<accession>B0P8S8</accession>
<reference evidence="1" key="1">
    <citation type="submission" date="2007-11" db="EMBL/GenBank/DDBJ databases">
        <authorList>
            <person name="Fulton L."/>
            <person name="Clifton S."/>
            <person name="Fulton B."/>
            <person name="Xu J."/>
            <person name="Minx P."/>
            <person name="Pepin K.H."/>
            <person name="Johnson M."/>
            <person name="Thiruvilangam P."/>
            <person name="Bhonagiri V."/>
            <person name="Nash W.E."/>
            <person name="Mardis E.R."/>
            <person name="Wilson R.K."/>
        </authorList>
    </citation>
    <scope>NUCLEOTIDE SEQUENCE [LARGE SCALE GENOMIC DNA]</scope>
    <source>
        <strain evidence="1">DSM 17241</strain>
    </source>
</reference>
<dbReference type="eggNOG" id="ENOG5033869">
    <property type="taxonomic scope" value="Bacteria"/>
</dbReference>
<dbReference type="Proteomes" id="UP000003803">
    <property type="component" value="Unassembled WGS sequence"/>
</dbReference>
<sequence length="67" mass="7598">MHIRLPEKNKALFAAASRAWVFGGMGSWNDSPPYLAHEQGLDGDYERLSAALYRQIMLAVLYAVNEW</sequence>
<name>B0P8S8_9FIRM</name>